<protein>
    <submittedName>
        <fullName evidence="3">Anthranilate synthase component II</fullName>
    </submittedName>
</protein>
<dbReference type="PROSITE" id="PS51273">
    <property type="entry name" value="GATASE_TYPE_1"/>
    <property type="match status" value="1"/>
</dbReference>
<dbReference type="SUPFAM" id="SSF52317">
    <property type="entry name" value="Class I glutamine amidotransferase-like"/>
    <property type="match status" value="1"/>
</dbReference>
<feature type="domain" description="Glutamine amidotransferase" evidence="2">
    <location>
        <begin position="3"/>
        <end position="190"/>
    </location>
</feature>
<dbReference type="InterPro" id="IPR050472">
    <property type="entry name" value="Anth_synth/Amidotransfase"/>
</dbReference>
<dbReference type="PRINTS" id="PR00096">
    <property type="entry name" value="GATASE"/>
</dbReference>
<dbReference type="PANTHER" id="PTHR43418:SF4">
    <property type="entry name" value="MULTIFUNCTIONAL TRYPTOPHAN BIOSYNTHESIS PROTEIN"/>
    <property type="match status" value="1"/>
</dbReference>
<dbReference type="CDD" id="cd01743">
    <property type="entry name" value="GATase1_Anthranilate_Synthase"/>
    <property type="match status" value="1"/>
</dbReference>
<accession>A0ABV7FRN1</accession>
<comment type="caution">
    <text evidence="3">The sequence shown here is derived from an EMBL/GenBank/DDBJ whole genome shotgun (WGS) entry which is preliminary data.</text>
</comment>
<dbReference type="Gene3D" id="3.40.50.880">
    <property type="match status" value="1"/>
</dbReference>
<organism evidence="3 4">
    <name type="scientific">Agaribacter flavus</name>
    <dbReference type="NCBI Taxonomy" id="1902781"/>
    <lineage>
        <taxon>Bacteria</taxon>
        <taxon>Pseudomonadati</taxon>
        <taxon>Pseudomonadota</taxon>
        <taxon>Gammaproteobacteria</taxon>
        <taxon>Alteromonadales</taxon>
        <taxon>Alteromonadaceae</taxon>
        <taxon>Agaribacter</taxon>
    </lineage>
</organism>
<evidence type="ECO:0000313" key="4">
    <source>
        <dbReference type="Proteomes" id="UP001595478"/>
    </source>
</evidence>
<sequence>MIVIIDNYDSFTYNLVRYFEELGQKVEVHKNDAISVECLHNIDFSHLVISPGPCSPNEAGLSLAIIQAFWGKIPMLGVCLGHQAIAQYAGASIVRAAEIRHGKISTISIAEQSTLFKDCKRQFNATRYHSLIVDPSTLPTSFNITAWCSDFKHREIMAIEDSINKVYGVQFHPESLLTEHGHTILNNFILSG</sequence>
<reference evidence="4" key="1">
    <citation type="journal article" date="2019" name="Int. J. Syst. Evol. Microbiol.">
        <title>The Global Catalogue of Microorganisms (GCM) 10K type strain sequencing project: providing services to taxonomists for standard genome sequencing and annotation.</title>
        <authorList>
            <consortium name="The Broad Institute Genomics Platform"/>
            <consortium name="The Broad Institute Genome Sequencing Center for Infectious Disease"/>
            <person name="Wu L."/>
            <person name="Ma J."/>
        </authorList>
    </citation>
    <scope>NUCLEOTIDE SEQUENCE [LARGE SCALE GENOMIC DNA]</scope>
    <source>
        <strain evidence="4">KCTC 52473</strain>
    </source>
</reference>
<dbReference type="InterPro" id="IPR017926">
    <property type="entry name" value="GATASE"/>
</dbReference>
<dbReference type="NCBIfam" id="TIGR00566">
    <property type="entry name" value="trpG_papA"/>
    <property type="match status" value="1"/>
</dbReference>
<dbReference type="PRINTS" id="PR00097">
    <property type="entry name" value="ANTSNTHASEII"/>
</dbReference>
<name>A0ABV7FRN1_9ALTE</name>
<dbReference type="InterPro" id="IPR029062">
    <property type="entry name" value="Class_I_gatase-like"/>
</dbReference>
<dbReference type="InterPro" id="IPR006221">
    <property type="entry name" value="TrpG/PapA_dom"/>
</dbReference>
<dbReference type="RefSeq" id="WP_376921099.1">
    <property type="nucleotide sequence ID" value="NZ_JBHRSW010000043.1"/>
</dbReference>
<keyword evidence="4" id="KW-1185">Reference proteome</keyword>
<dbReference type="PANTHER" id="PTHR43418">
    <property type="entry name" value="MULTIFUNCTIONAL TRYPTOPHAN BIOSYNTHESIS PROTEIN-RELATED"/>
    <property type="match status" value="1"/>
</dbReference>
<proteinExistence type="predicted"/>
<evidence type="ECO:0000256" key="1">
    <source>
        <dbReference type="ARBA" id="ARBA00022962"/>
    </source>
</evidence>
<keyword evidence="1" id="KW-0315">Glutamine amidotransferase</keyword>
<dbReference type="EMBL" id="JBHRSW010000043">
    <property type="protein sequence ID" value="MFC3122973.1"/>
    <property type="molecule type" value="Genomic_DNA"/>
</dbReference>
<evidence type="ECO:0000259" key="2">
    <source>
        <dbReference type="Pfam" id="PF00117"/>
    </source>
</evidence>
<gene>
    <name evidence="3" type="ORF">ACFOHL_15215</name>
</gene>
<dbReference type="Pfam" id="PF00117">
    <property type="entry name" value="GATase"/>
    <property type="match status" value="1"/>
</dbReference>
<dbReference type="Proteomes" id="UP001595478">
    <property type="component" value="Unassembled WGS sequence"/>
</dbReference>
<evidence type="ECO:0000313" key="3">
    <source>
        <dbReference type="EMBL" id="MFC3122973.1"/>
    </source>
</evidence>